<dbReference type="OMA" id="EDAMGKW"/>
<dbReference type="GO" id="GO:0005634">
    <property type="term" value="C:nucleus"/>
    <property type="evidence" value="ECO:0007669"/>
    <property type="project" value="UniProtKB-SubCell"/>
</dbReference>
<dbReference type="PANTHER" id="PTHR22745">
    <property type="entry name" value="PROTHYMOSIN ALPHA"/>
    <property type="match status" value="1"/>
</dbReference>
<evidence type="ECO:0000313" key="8">
    <source>
        <dbReference type="Ensembl" id="ENSPPAP00000032882.1"/>
    </source>
</evidence>
<sequence>MSDATVDTSSKIITKVLKEKKEVVEEAEKGRDGPGNGNANEENGKQEADNEEEYGEEKEEEEGDGEEEDEDEAVAAEDAMGKWAVEDAEDDNVDTKKQKTDEDD</sequence>
<comment type="subunit">
    <text evidence="5">Interacts with NUPR1; regulates apoptotic process.</text>
</comment>
<evidence type="ECO:0000256" key="7">
    <source>
        <dbReference type="SAM" id="MobiDB-lite"/>
    </source>
</evidence>
<evidence type="ECO:0000256" key="2">
    <source>
        <dbReference type="ARBA" id="ARBA00008032"/>
    </source>
</evidence>
<name>A0A2R9BT86_PANPA</name>
<dbReference type="PANTHER" id="PTHR22745:SF0">
    <property type="entry name" value="PROTHYMOSIN ALPHA"/>
    <property type="match status" value="1"/>
</dbReference>
<organism evidence="8 9">
    <name type="scientific">Pan paniscus</name>
    <name type="common">Pygmy chimpanzee</name>
    <name type="synonym">Bonobo</name>
    <dbReference type="NCBI Taxonomy" id="9597"/>
    <lineage>
        <taxon>Eukaryota</taxon>
        <taxon>Metazoa</taxon>
        <taxon>Chordata</taxon>
        <taxon>Craniata</taxon>
        <taxon>Vertebrata</taxon>
        <taxon>Euteleostomi</taxon>
        <taxon>Mammalia</taxon>
        <taxon>Eutheria</taxon>
        <taxon>Euarchontoglires</taxon>
        <taxon>Primates</taxon>
        <taxon>Haplorrhini</taxon>
        <taxon>Catarrhini</taxon>
        <taxon>Hominidae</taxon>
        <taxon>Pan</taxon>
    </lineage>
</organism>
<reference evidence="8 9" key="1">
    <citation type="journal article" date="2012" name="Nature">
        <title>The bonobo genome compared with the chimpanzee and human genomes.</title>
        <authorList>
            <person name="Prufer K."/>
            <person name="Munch K."/>
            <person name="Hellmann I."/>
            <person name="Akagi K."/>
            <person name="Miller J.R."/>
            <person name="Walenz B."/>
            <person name="Koren S."/>
            <person name="Sutton G."/>
            <person name="Kodira C."/>
            <person name="Winer R."/>
            <person name="Knight J.R."/>
            <person name="Mullikin J.C."/>
            <person name="Meader S.J."/>
            <person name="Ponting C.P."/>
            <person name="Lunter G."/>
            <person name="Higashino S."/>
            <person name="Hobolth A."/>
            <person name="Dutheil J."/>
            <person name="Karakoc E."/>
            <person name="Alkan C."/>
            <person name="Sajjadian S."/>
            <person name="Catacchio C.R."/>
            <person name="Ventura M."/>
            <person name="Marques-Bonet T."/>
            <person name="Eichler E.E."/>
            <person name="Andre C."/>
            <person name="Atencia R."/>
            <person name="Mugisha L."/>
            <person name="Junhold J."/>
            <person name="Patterson N."/>
            <person name="Siebauer M."/>
            <person name="Good J.M."/>
            <person name="Fischer A."/>
            <person name="Ptak S.E."/>
            <person name="Lachmann M."/>
            <person name="Symer D.E."/>
            <person name="Mailund T."/>
            <person name="Schierup M.H."/>
            <person name="Andres A.M."/>
            <person name="Kelso J."/>
            <person name="Paabo S."/>
        </authorList>
    </citation>
    <scope>NUCLEOTIDE SEQUENCE [LARGE SCALE GENOMIC DNA]</scope>
</reference>
<dbReference type="GO" id="GO:0042393">
    <property type="term" value="F:histone binding"/>
    <property type="evidence" value="ECO:0007669"/>
    <property type="project" value="TreeGrafter"/>
</dbReference>
<dbReference type="Pfam" id="PF03247">
    <property type="entry name" value="Prothymosin"/>
    <property type="match status" value="1"/>
</dbReference>
<evidence type="ECO:0000256" key="5">
    <source>
        <dbReference type="ARBA" id="ARBA00038744"/>
    </source>
</evidence>
<evidence type="ECO:0000256" key="3">
    <source>
        <dbReference type="ARBA" id="ARBA00023242"/>
    </source>
</evidence>
<dbReference type="Proteomes" id="UP000240080">
    <property type="component" value="Chromosome X"/>
</dbReference>
<reference evidence="8" key="2">
    <citation type="submission" date="2025-08" db="UniProtKB">
        <authorList>
            <consortium name="Ensembl"/>
        </authorList>
    </citation>
    <scope>IDENTIFICATION</scope>
</reference>
<keyword evidence="3" id="KW-0539">Nucleus</keyword>
<dbReference type="AlphaFoldDB" id="A0A2R9BT86"/>
<feature type="region of interest" description="Disordered" evidence="7">
    <location>
        <begin position="20"/>
        <end position="104"/>
    </location>
</feature>
<dbReference type="GeneTree" id="ENSGT01110000270792"/>
<evidence type="ECO:0000256" key="1">
    <source>
        <dbReference type="ARBA" id="ARBA00004123"/>
    </source>
</evidence>
<dbReference type="InterPro" id="IPR004931">
    <property type="entry name" value="Pro/parathymosin"/>
</dbReference>
<dbReference type="EMBL" id="AJFE02015166">
    <property type="status" value="NOT_ANNOTATED_CDS"/>
    <property type="molecule type" value="Genomic_DNA"/>
</dbReference>
<dbReference type="Ensembl" id="ENSPPAT00000055752.1">
    <property type="protein sequence ID" value="ENSPPAP00000032882.1"/>
    <property type="gene ID" value="ENSPPAG00000039307.1"/>
</dbReference>
<dbReference type="STRING" id="9597.ENSPPAP00000032882"/>
<comment type="subcellular location">
    <subcellularLocation>
        <location evidence="1">Nucleus</location>
    </subcellularLocation>
</comment>
<feature type="compositionally biased region" description="Basic and acidic residues" evidence="7">
    <location>
        <begin position="93"/>
        <end position="104"/>
    </location>
</feature>
<protein>
    <recommendedName>
        <fullName evidence="6">Prothymosin alpha</fullName>
    </recommendedName>
</protein>
<proteinExistence type="inferred from homology"/>
<comment type="function">
    <text evidence="4">Prothymosin alpha may mediate immune function by conferring resistance to certain opportunistic infections.</text>
</comment>
<comment type="similarity">
    <text evidence="2">Belongs to the pro/parathymosin family.</text>
</comment>
<dbReference type="GO" id="GO:0043066">
    <property type="term" value="P:negative regulation of apoptotic process"/>
    <property type="evidence" value="ECO:0007669"/>
    <property type="project" value="TreeGrafter"/>
</dbReference>
<accession>A0A2R9BT86</accession>
<dbReference type="Bgee" id="ENSPPAG00000039307">
    <property type="expression patterns" value="Expressed in adult mammalian kidney"/>
</dbReference>
<keyword evidence="9" id="KW-1185">Reference proteome</keyword>
<dbReference type="GO" id="GO:0045944">
    <property type="term" value="P:positive regulation of transcription by RNA polymerase II"/>
    <property type="evidence" value="ECO:0007669"/>
    <property type="project" value="TreeGrafter"/>
</dbReference>
<feature type="compositionally biased region" description="Acidic residues" evidence="7">
    <location>
        <begin position="49"/>
        <end position="75"/>
    </location>
</feature>
<reference evidence="8" key="3">
    <citation type="submission" date="2025-09" db="UniProtKB">
        <authorList>
            <consortium name="Ensembl"/>
        </authorList>
    </citation>
    <scope>IDENTIFICATION</scope>
</reference>
<evidence type="ECO:0000256" key="6">
    <source>
        <dbReference type="ARBA" id="ARBA00040447"/>
    </source>
</evidence>
<feature type="compositionally biased region" description="Basic and acidic residues" evidence="7">
    <location>
        <begin position="20"/>
        <end position="32"/>
    </location>
</feature>
<evidence type="ECO:0000313" key="9">
    <source>
        <dbReference type="Proteomes" id="UP000240080"/>
    </source>
</evidence>
<evidence type="ECO:0000256" key="4">
    <source>
        <dbReference type="ARBA" id="ARBA00037621"/>
    </source>
</evidence>